<dbReference type="EMBL" id="JAUIZM010000006">
    <property type="protein sequence ID" value="KAK1380068.1"/>
    <property type="molecule type" value="Genomic_DNA"/>
</dbReference>
<keyword evidence="3" id="KW-1185">Reference proteome</keyword>
<dbReference type="Proteomes" id="UP001237642">
    <property type="component" value="Unassembled WGS sequence"/>
</dbReference>
<protein>
    <submittedName>
        <fullName evidence="2">Protease Do-like 14-like protein</fullName>
    </submittedName>
</protein>
<dbReference type="Pfam" id="PF13365">
    <property type="entry name" value="Trypsin_2"/>
    <property type="match status" value="1"/>
</dbReference>
<dbReference type="Gene3D" id="2.30.42.10">
    <property type="match status" value="1"/>
</dbReference>
<reference evidence="2" key="2">
    <citation type="submission" date="2023-05" db="EMBL/GenBank/DDBJ databases">
        <authorList>
            <person name="Schelkunov M.I."/>
        </authorList>
    </citation>
    <scope>NUCLEOTIDE SEQUENCE</scope>
    <source>
        <strain evidence="2">Hsosn_3</strain>
        <tissue evidence="2">Leaf</tissue>
    </source>
</reference>
<evidence type="ECO:0000313" key="3">
    <source>
        <dbReference type="Proteomes" id="UP001237642"/>
    </source>
</evidence>
<dbReference type="SUPFAM" id="SSF50156">
    <property type="entry name" value="PDZ domain-like"/>
    <property type="match status" value="1"/>
</dbReference>
<dbReference type="InterPro" id="IPR001478">
    <property type="entry name" value="PDZ"/>
</dbReference>
<name>A0AAD8I8Z1_9APIA</name>
<feature type="domain" description="PDZ" evidence="1">
    <location>
        <begin position="288"/>
        <end position="361"/>
    </location>
</feature>
<proteinExistence type="predicted"/>
<reference evidence="2" key="1">
    <citation type="submission" date="2023-02" db="EMBL/GenBank/DDBJ databases">
        <title>Genome of toxic invasive species Heracleum sosnowskyi carries increased number of genes despite the absence of recent whole-genome duplications.</title>
        <authorList>
            <person name="Schelkunov M."/>
            <person name="Shtratnikova V."/>
            <person name="Makarenko M."/>
            <person name="Klepikova A."/>
            <person name="Omelchenko D."/>
            <person name="Novikova G."/>
            <person name="Obukhova E."/>
            <person name="Bogdanov V."/>
            <person name="Penin A."/>
            <person name="Logacheva M."/>
        </authorList>
    </citation>
    <scope>NUCLEOTIDE SEQUENCE</scope>
    <source>
        <strain evidence="2">Hsosn_3</strain>
        <tissue evidence="2">Leaf</tissue>
    </source>
</reference>
<gene>
    <name evidence="2" type="ORF">POM88_026812</name>
</gene>
<organism evidence="2 3">
    <name type="scientific">Heracleum sosnowskyi</name>
    <dbReference type="NCBI Taxonomy" id="360622"/>
    <lineage>
        <taxon>Eukaryota</taxon>
        <taxon>Viridiplantae</taxon>
        <taxon>Streptophyta</taxon>
        <taxon>Embryophyta</taxon>
        <taxon>Tracheophyta</taxon>
        <taxon>Spermatophyta</taxon>
        <taxon>Magnoliopsida</taxon>
        <taxon>eudicotyledons</taxon>
        <taxon>Gunneridae</taxon>
        <taxon>Pentapetalae</taxon>
        <taxon>asterids</taxon>
        <taxon>campanulids</taxon>
        <taxon>Apiales</taxon>
        <taxon>Apiaceae</taxon>
        <taxon>Apioideae</taxon>
        <taxon>apioid superclade</taxon>
        <taxon>Tordylieae</taxon>
        <taxon>Tordyliinae</taxon>
        <taxon>Heracleum</taxon>
    </lineage>
</organism>
<dbReference type="InterPro" id="IPR036034">
    <property type="entry name" value="PDZ_sf"/>
</dbReference>
<dbReference type="PANTHER" id="PTHR47389">
    <property type="entry name" value="OS09G0436400 PROTEIN"/>
    <property type="match status" value="1"/>
</dbReference>
<comment type="caution">
    <text evidence="2">The sequence shown here is derived from an EMBL/GenBank/DDBJ whole genome shotgun (WGS) entry which is preliminary data.</text>
</comment>
<dbReference type="GO" id="GO:0008233">
    <property type="term" value="F:peptidase activity"/>
    <property type="evidence" value="ECO:0007669"/>
    <property type="project" value="UniProtKB-KW"/>
</dbReference>
<accession>A0AAD8I8Z1</accession>
<dbReference type="PANTHER" id="PTHR47389:SF4">
    <property type="entry name" value="OS09G0436400 PROTEIN"/>
    <property type="match status" value="1"/>
</dbReference>
<dbReference type="InterPro" id="IPR009003">
    <property type="entry name" value="Peptidase_S1_PA"/>
</dbReference>
<dbReference type="SMART" id="SM00228">
    <property type="entry name" value="PDZ"/>
    <property type="match status" value="1"/>
</dbReference>
<dbReference type="GO" id="GO:0006508">
    <property type="term" value="P:proteolysis"/>
    <property type="evidence" value="ECO:0007669"/>
    <property type="project" value="UniProtKB-KW"/>
</dbReference>
<dbReference type="SUPFAM" id="SSF50494">
    <property type="entry name" value="Trypsin-like serine proteases"/>
    <property type="match status" value="1"/>
</dbReference>
<dbReference type="Gene3D" id="2.40.10.120">
    <property type="match status" value="1"/>
</dbReference>
<sequence length="389" mass="43497">MYRCTSREKRKKRENLGERVPATPDLDPCHFKTFDCNNSLDCDTKATIVEASPSVVALISYSDSIQLIQGCGTIIERHDDTIIVLTSANLIRRPTSEPFGENTLADNITVHAHLCGGDLYEGGEVHAYDFHYNIAFIRFSFVPKVAKVARINDSIDVRSRRTSWPLFCLLPHSRSCKLTPGDRIIIMGRSFAEPFEPMAAPGEYCLEQTTYDCKELFTTSCKITKCGDGGPVINSLGELIGVAFHDTSVIPCLPIKIAYKWWEHYKEYGKCCRPFLGLEATNLVAADLGLIARVIHNFPDAYKGLLVEKIEPDSSADLAGLFVNDVIIKCDGKPVESFLEFFGMIWEKVGVPIELILVRVDDVTPIQVNMVFNEATSDQLNRWPAHIKD</sequence>
<dbReference type="AlphaFoldDB" id="A0AAD8I8Z1"/>
<evidence type="ECO:0000259" key="1">
    <source>
        <dbReference type="SMART" id="SM00228"/>
    </source>
</evidence>
<keyword evidence="2" id="KW-0378">Hydrolase</keyword>
<evidence type="ECO:0000313" key="2">
    <source>
        <dbReference type="EMBL" id="KAK1380068.1"/>
    </source>
</evidence>
<keyword evidence="2" id="KW-0645">Protease</keyword>